<sequence length="68" mass="7371">MTHRNVAFSAITISALMVFYFVGAFIAHDSFGFVTAAVVVICFTVQNKIKLASNKSNSVATQRTIEGQ</sequence>
<protein>
    <submittedName>
        <fullName evidence="2">Uncharacterized protein</fullName>
    </submittedName>
</protein>
<accession>A0A0B8NX35</accession>
<proteinExistence type="predicted"/>
<reference evidence="2 3" key="1">
    <citation type="submission" date="2015-01" db="EMBL/GenBank/DDBJ databases">
        <title>Vibrio sp. C1 JCM 19231 whole genome shotgun sequence.</title>
        <authorList>
            <person name="Sawabe T."/>
            <person name="Meirelles P."/>
            <person name="Feng G."/>
            <person name="Sayaka M."/>
            <person name="Hattori M."/>
            <person name="Ohkuma M."/>
        </authorList>
    </citation>
    <scope>NUCLEOTIDE SEQUENCE [LARGE SCALE GENOMIC DNA]</scope>
    <source>
        <strain evidence="3">JCM 19231</strain>
    </source>
</reference>
<keyword evidence="1" id="KW-0472">Membrane</keyword>
<keyword evidence="1" id="KW-1133">Transmembrane helix</keyword>
<comment type="caution">
    <text evidence="2">The sequence shown here is derived from an EMBL/GenBank/DDBJ whole genome shotgun (WGS) entry which is preliminary data.</text>
</comment>
<evidence type="ECO:0000313" key="3">
    <source>
        <dbReference type="Proteomes" id="UP000031671"/>
    </source>
</evidence>
<dbReference type="AlphaFoldDB" id="A0A0B8NX35"/>
<keyword evidence="3" id="KW-1185">Reference proteome</keyword>
<name>A0A0B8NX35_9VIBR</name>
<feature type="transmembrane region" description="Helical" evidence="1">
    <location>
        <begin position="7"/>
        <end position="26"/>
    </location>
</feature>
<gene>
    <name evidence="2" type="ORF">JCM19231_5131</name>
</gene>
<dbReference type="Proteomes" id="UP000031671">
    <property type="component" value="Unassembled WGS sequence"/>
</dbReference>
<dbReference type="RefSeq" id="WP_261835991.1">
    <property type="nucleotide sequence ID" value="NZ_AP024882.1"/>
</dbReference>
<evidence type="ECO:0000256" key="1">
    <source>
        <dbReference type="SAM" id="Phobius"/>
    </source>
</evidence>
<evidence type="ECO:0000313" key="2">
    <source>
        <dbReference type="EMBL" id="GAM55299.1"/>
    </source>
</evidence>
<feature type="transmembrane region" description="Helical" evidence="1">
    <location>
        <begin position="32"/>
        <end position="49"/>
    </location>
</feature>
<organism evidence="2 3">
    <name type="scientific">Vibrio ishigakensis</name>
    <dbReference type="NCBI Taxonomy" id="1481914"/>
    <lineage>
        <taxon>Bacteria</taxon>
        <taxon>Pseudomonadati</taxon>
        <taxon>Pseudomonadota</taxon>
        <taxon>Gammaproteobacteria</taxon>
        <taxon>Vibrionales</taxon>
        <taxon>Vibrionaceae</taxon>
        <taxon>Vibrio</taxon>
    </lineage>
</organism>
<dbReference type="EMBL" id="BBRZ01000012">
    <property type="protein sequence ID" value="GAM55299.1"/>
    <property type="molecule type" value="Genomic_DNA"/>
</dbReference>
<keyword evidence="1" id="KW-0812">Transmembrane</keyword>
<reference evidence="2 3" key="2">
    <citation type="submission" date="2015-01" db="EMBL/GenBank/DDBJ databases">
        <authorList>
            <consortium name="NBRP consortium"/>
            <person name="Sawabe T."/>
            <person name="Meirelles P."/>
            <person name="Feng G."/>
            <person name="Sayaka M."/>
            <person name="Hattori M."/>
            <person name="Ohkuma M."/>
        </authorList>
    </citation>
    <scope>NUCLEOTIDE SEQUENCE [LARGE SCALE GENOMIC DNA]</scope>
    <source>
        <strain evidence="3">JCM 19231</strain>
    </source>
</reference>